<dbReference type="PANTHER" id="PTHR38166:SF1">
    <property type="entry name" value="C2H2-TYPE DOMAIN-CONTAINING PROTEIN"/>
    <property type="match status" value="1"/>
</dbReference>
<reference evidence="2 3" key="1">
    <citation type="submission" date="2024-04" db="EMBL/GenBank/DDBJ databases">
        <title>Phyllosticta paracitricarpa is synonymous to the EU quarantine fungus P. citricarpa based on phylogenomic analyses.</title>
        <authorList>
            <consortium name="Lawrence Berkeley National Laboratory"/>
            <person name="Van Ingen-Buijs V.A."/>
            <person name="Van Westerhoven A.C."/>
            <person name="Haridas S."/>
            <person name="Skiadas P."/>
            <person name="Martin F."/>
            <person name="Groenewald J.Z."/>
            <person name="Crous P.W."/>
            <person name="Seidl M.F."/>
        </authorList>
    </citation>
    <scope>NUCLEOTIDE SEQUENCE [LARGE SCALE GENOMIC DNA]</scope>
    <source>
        <strain evidence="2 3">CBS 122670</strain>
    </source>
</reference>
<feature type="compositionally biased region" description="Acidic residues" evidence="1">
    <location>
        <begin position="146"/>
        <end position="157"/>
    </location>
</feature>
<feature type="region of interest" description="Disordered" evidence="1">
    <location>
        <begin position="114"/>
        <end position="166"/>
    </location>
</feature>
<accession>A0ABR1M5R3</accession>
<proteinExistence type="predicted"/>
<dbReference type="EMBL" id="JBBPDW010000022">
    <property type="protein sequence ID" value="KAK7542949.1"/>
    <property type="molecule type" value="Genomic_DNA"/>
</dbReference>
<protein>
    <recommendedName>
        <fullName evidence="4">C2H2-type domain-containing protein</fullName>
    </recommendedName>
</protein>
<evidence type="ECO:0008006" key="4">
    <source>
        <dbReference type="Google" id="ProtNLM"/>
    </source>
</evidence>
<organism evidence="2 3">
    <name type="scientific">Phyllosticta citricarpa</name>
    <dbReference type="NCBI Taxonomy" id="55181"/>
    <lineage>
        <taxon>Eukaryota</taxon>
        <taxon>Fungi</taxon>
        <taxon>Dikarya</taxon>
        <taxon>Ascomycota</taxon>
        <taxon>Pezizomycotina</taxon>
        <taxon>Dothideomycetes</taxon>
        <taxon>Dothideomycetes incertae sedis</taxon>
        <taxon>Botryosphaeriales</taxon>
        <taxon>Phyllostictaceae</taxon>
        <taxon>Phyllosticta</taxon>
    </lineage>
</organism>
<sequence>MDNYQYFSQYSSGAAVPNQTPQNGPVFQASTYGQPYNQNTTWQPPFHESSRSFEAAAPLMGIPTQQQAWPTPPHQAPLPSIGAVQAHHQPVHNANGLPGVGRPIYMPATVESLGHNSSSALQQQQQRRRRQPHQGHEEIVPNRIEEPEEDEEEEGEEGTSPMERREGPAVRISCPYFLKAPHAEHRSSACRGRAFLDISRLKDHLFKIHDKRLPYRMTGQSTEQKWRYIWRTLFPHDPENTIPSPYWTGIDACQEYVLRFIERTCPSATRDEVKRAFEFFKTRTLPEY</sequence>
<evidence type="ECO:0000313" key="2">
    <source>
        <dbReference type="EMBL" id="KAK7542949.1"/>
    </source>
</evidence>
<name>A0ABR1M5R3_9PEZI</name>
<evidence type="ECO:0000256" key="1">
    <source>
        <dbReference type="SAM" id="MobiDB-lite"/>
    </source>
</evidence>
<keyword evidence="3" id="KW-1185">Reference proteome</keyword>
<comment type="caution">
    <text evidence="2">The sequence shown here is derived from an EMBL/GenBank/DDBJ whole genome shotgun (WGS) entry which is preliminary data.</text>
</comment>
<dbReference type="PANTHER" id="PTHR38166">
    <property type="entry name" value="C2H2-TYPE DOMAIN-CONTAINING PROTEIN-RELATED"/>
    <property type="match status" value="1"/>
</dbReference>
<feature type="compositionally biased region" description="Basic and acidic residues" evidence="1">
    <location>
        <begin position="134"/>
        <end position="145"/>
    </location>
</feature>
<gene>
    <name evidence="2" type="ORF">IWX46DRAFT_162472</name>
</gene>
<dbReference type="Proteomes" id="UP001365128">
    <property type="component" value="Unassembled WGS sequence"/>
</dbReference>
<evidence type="ECO:0000313" key="3">
    <source>
        <dbReference type="Proteomes" id="UP001365128"/>
    </source>
</evidence>